<evidence type="ECO:0000313" key="2">
    <source>
        <dbReference type="Proteomes" id="UP001354989"/>
    </source>
</evidence>
<accession>A0ABN6LJW9</accession>
<evidence type="ECO:0000313" key="1">
    <source>
        <dbReference type="EMBL" id="BDD01904.1"/>
    </source>
</evidence>
<keyword evidence="2" id="KW-1185">Reference proteome</keyword>
<proteinExistence type="predicted"/>
<organism evidence="1 2">
    <name type="scientific">Persicobacter psychrovividus</name>
    <dbReference type="NCBI Taxonomy" id="387638"/>
    <lineage>
        <taxon>Bacteria</taxon>
        <taxon>Pseudomonadati</taxon>
        <taxon>Bacteroidota</taxon>
        <taxon>Cytophagia</taxon>
        <taxon>Cytophagales</taxon>
        <taxon>Persicobacteraceae</taxon>
        <taxon>Persicobacter</taxon>
    </lineage>
</organism>
<dbReference type="Proteomes" id="UP001354989">
    <property type="component" value="Plasmid pPP4"/>
</dbReference>
<name>A0ABN6LJW9_9BACT</name>
<geneLocation type="plasmid" evidence="1 2">
    <name>pPP4</name>
</geneLocation>
<protein>
    <submittedName>
        <fullName evidence="1">Uncharacterized protein</fullName>
    </submittedName>
</protein>
<reference evidence="1 2" key="1">
    <citation type="submission" date="2021-12" db="EMBL/GenBank/DDBJ databases">
        <title>Genome sequencing of bacteria with rrn-lacking chromosome and rrn-plasmid.</title>
        <authorList>
            <person name="Anda M."/>
            <person name="Iwasaki W."/>
        </authorList>
    </citation>
    <scope>NUCLEOTIDE SEQUENCE [LARGE SCALE GENOMIC DNA]</scope>
    <source>
        <strain evidence="1 2">NBRC 101262</strain>
        <plasmid evidence="1 2">pPP4</plasmid>
    </source>
</reference>
<dbReference type="EMBL" id="AP025296">
    <property type="protein sequence ID" value="BDD01904.1"/>
    <property type="molecule type" value="Genomic_DNA"/>
</dbReference>
<keyword evidence="1" id="KW-0614">Plasmid</keyword>
<sequence length="58" mass="6795">MFEKYAIPKWVGGRKNANKKNSVDRSDNCSFDDSNLHFIQLSHKLGCHFYDIYKCNPL</sequence>
<gene>
    <name evidence="1" type="ORF">PEPS_41840</name>
</gene>